<evidence type="ECO:0000313" key="3">
    <source>
        <dbReference type="Proteomes" id="UP000000600"/>
    </source>
</evidence>
<dbReference type="OMA" id="HLSIMVF"/>
<name>A0C2I2_PARTE</name>
<reference evidence="2 3" key="1">
    <citation type="journal article" date="2006" name="Nature">
        <title>Global trends of whole-genome duplications revealed by the ciliate Paramecium tetraurelia.</title>
        <authorList>
            <consortium name="Genoscope"/>
            <person name="Aury J.-M."/>
            <person name="Jaillon O."/>
            <person name="Duret L."/>
            <person name="Noel B."/>
            <person name="Jubin C."/>
            <person name="Porcel B.M."/>
            <person name="Segurens B."/>
            <person name="Daubin V."/>
            <person name="Anthouard V."/>
            <person name="Aiach N."/>
            <person name="Arnaiz O."/>
            <person name="Billaut A."/>
            <person name="Beisson J."/>
            <person name="Blanc I."/>
            <person name="Bouhouche K."/>
            <person name="Camara F."/>
            <person name="Duharcourt S."/>
            <person name="Guigo R."/>
            <person name="Gogendeau D."/>
            <person name="Katinka M."/>
            <person name="Keller A.-M."/>
            <person name="Kissmehl R."/>
            <person name="Klotz C."/>
            <person name="Koll F."/>
            <person name="Le Moue A."/>
            <person name="Lepere C."/>
            <person name="Malinsky S."/>
            <person name="Nowacki M."/>
            <person name="Nowak J.K."/>
            <person name="Plattner H."/>
            <person name="Poulain J."/>
            <person name="Ruiz F."/>
            <person name="Serrano V."/>
            <person name="Zagulski M."/>
            <person name="Dessen P."/>
            <person name="Betermier M."/>
            <person name="Weissenbach J."/>
            <person name="Scarpelli C."/>
            <person name="Schachter V."/>
            <person name="Sperling L."/>
            <person name="Meyer E."/>
            <person name="Cohen J."/>
            <person name="Wincker P."/>
        </authorList>
    </citation>
    <scope>NUCLEOTIDE SEQUENCE [LARGE SCALE GENOMIC DNA]</scope>
    <source>
        <strain evidence="2 3">Stock d4-2</strain>
    </source>
</reference>
<dbReference type="GeneID" id="5018181"/>
<keyword evidence="1" id="KW-0472">Membrane</keyword>
<dbReference type="HOGENOM" id="CLU_004347_0_0_1"/>
<keyword evidence="1" id="KW-1133">Transmembrane helix</keyword>
<organism evidence="2 3">
    <name type="scientific">Paramecium tetraurelia</name>
    <dbReference type="NCBI Taxonomy" id="5888"/>
    <lineage>
        <taxon>Eukaryota</taxon>
        <taxon>Sar</taxon>
        <taxon>Alveolata</taxon>
        <taxon>Ciliophora</taxon>
        <taxon>Intramacronucleata</taxon>
        <taxon>Oligohymenophorea</taxon>
        <taxon>Peniculida</taxon>
        <taxon>Parameciidae</taxon>
        <taxon>Paramecium</taxon>
    </lineage>
</organism>
<gene>
    <name evidence="2" type="ORF">GSPATT00034477001</name>
</gene>
<keyword evidence="3" id="KW-1185">Reference proteome</keyword>
<sequence>MFIPLLITIVFARDLTIFPLVNELFIYDLKDIFGSIDNPSYELTPVVSPFTIVESIQLIGKRECVESHNERLTEECSEQQQIYVICSHRLIEYCVLDKIVFILSIIRTLPVDTPQFQGMQKLNENCYSLDFIDDTTLIIDCLDSKQFNLFYFVQVGSDTKQSKLLDKNSIAQSQITFRKMNVLDDDIVLLGQSSDEYSIIDVYDLNSLKISKNTLNTTVMIKLAQIKDKSYQFKLVDFISKFGLVYVLEETRLSILSYKEEWKLNLQILLSSKGVAFDVNVVSDLNGNEKFELVILTQNGKLYYYNDFVNQPIEMNVVGQSVRISNQYILVQQDQALLQINLNDKQIVKSKPWNGNQFLVSGVYSTLLEVQKTFINKYILSNGYLQGSSKSSKIGQSQITLKATYIDAQNLQQLEVSKITYEFLDSSDQNLYEISTPTLFKNAIQYDLYFEYLDPFLSGPNQMYKQESPQTDIVLNFYRQIEQVHLALPTEIVFQETISIDQHLSIMVFQKKTLIMELWGCNLYLPKCECVPLQISIENDVSLTRNTFSGWVYDDDIYFAFSSAPNEIEIWEISLEKIHHIQTIKNKGLTVVQVLGSQKNVFVLLSNGEIDVYELGQLVEKITPPEPGLQIFNNPYHSSQILIVKTKSTLIVYRFNFLSQEIEYFMNYDQDIYVSIYDNSFTVVNSKTIQEYFMTSQQNKAIKSLPLYGYKIVNPVYAVQSKHNGLLFIPCESTNGKISFLVYQPESQAHDSLLQVISTSIAGDFNNIIISVDGFQTSSLFFQYLKQNHFFSILQKTQAAALLRSPDKFTDYCQSVNEAFSVSNSFNQLDFTTEITVINRMEYVTITDTGFKEVLLGEQNQTNFLSLGNDWYNGQVVDINVQCKQCPKEIVLNEPVFPITYNFLGNARIITKFDDDHHLILNKNSLVIIDVNLKSTLDLHLPQEYYSVAVHPQQHYIILAGKNEKTTNLLMVTCKSSYSCSQLQTKTIQAPSVGQMYLIQDEFLILSTPQEIMIYHITYTQTSWTLELKSTTSIASYSPCKGVNYFFVSKIYTDNKPEYGITLLDSTNQILFLFYKIKNGSMSLINSQVRNLQNEITNHNQYAQSDTKFIQLLSYSEIEKTVTQQILFKMIVITNNVASYGMQFSFDFNYEYHSSDILFIVNQYGGWKTLPAGSIKSNKLCIPYSNGIKTVMLFYIIPTITQKVTSPITLTSLSGIRDDVLPSDTPPVVYVLHTDNVSYYVLTNLVRYKEKICLNLYALKDQPILAVSNTVELDLKQELTITLLNDFSNASKQVTLKSLYEPVKSSASVGWIIAVIVIASLLAVVMLFYVMRRRSIRLSYQNYYPMQDQQLRTM</sequence>
<evidence type="ECO:0000256" key="1">
    <source>
        <dbReference type="SAM" id="Phobius"/>
    </source>
</evidence>
<keyword evidence="1" id="KW-0812">Transmembrane</keyword>
<feature type="transmembrane region" description="Helical" evidence="1">
    <location>
        <begin position="1309"/>
        <end position="1330"/>
    </location>
</feature>
<dbReference type="OrthoDB" id="301682at2759"/>
<evidence type="ECO:0000313" key="2">
    <source>
        <dbReference type="EMBL" id="CAK64999.1"/>
    </source>
</evidence>
<dbReference type="EMBL" id="CT868035">
    <property type="protein sequence ID" value="CAK64999.1"/>
    <property type="molecule type" value="Genomic_DNA"/>
</dbReference>
<dbReference type="KEGG" id="ptm:GSPATT00034477001"/>
<proteinExistence type="predicted"/>
<accession>A0C2I2</accession>
<dbReference type="InParanoid" id="A0C2I2"/>
<dbReference type="Proteomes" id="UP000000600">
    <property type="component" value="Unassembled WGS sequence"/>
</dbReference>
<protein>
    <recommendedName>
        <fullName evidence="4">Transmembrane protein</fullName>
    </recommendedName>
</protein>
<evidence type="ECO:0008006" key="4">
    <source>
        <dbReference type="Google" id="ProtNLM"/>
    </source>
</evidence>
<dbReference type="RefSeq" id="XP_001432396.1">
    <property type="nucleotide sequence ID" value="XM_001432359.1"/>
</dbReference>